<evidence type="ECO:0000313" key="8">
    <source>
        <dbReference type="Proteomes" id="UP000776252"/>
    </source>
</evidence>
<feature type="transmembrane region" description="Helical" evidence="5">
    <location>
        <begin position="286"/>
        <end position="311"/>
    </location>
</feature>
<dbReference type="InterPro" id="IPR004841">
    <property type="entry name" value="AA-permease/SLC12A_dom"/>
</dbReference>
<evidence type="ECO:0000259" key="6">
    <source>
        <dbReference type="Pfam" id="PF00324"/>
    </source>
</evidence>
<feature type="domain" description="Amino acid permease/ SLC12A" evidence="6">
    <location>
        <begin position="21"/>
        <end position="436"/>
    </location>
</feature>
<protein>
    <submittedName>
        <fullName evidence="7">APC family permease</fullName>
    </submittedName>
</protein>
<dbReference type="Proteomes" id="UP000776252">
    <property type="component" value="Unassembled WGS sequence"/>
</dbReference>
<comment type="caution">
    <text evidence="7">The sequence shown here is derived from an EMBL/GenBank/DDBJ whole genome shotgun (WGS) entry which is preliminary data.</text>
</comment>
<dbReference type="Pfam" id="PF00324">
    <property type="entry name" value="AA_permease"/>
    <property type="match status" value="1"/>
</dbReference>
<name>A0ABS6BYB7_9CLOT</name>
<sequence>MSISGLKKDNLSIIETIALSVAVIAPTAAMALNIAIMAETSKFSSPLVFLFSTIVVGLVAYSIIEFNKHIASAGSLYTFTKVSLGKNMGFTSGWALLLTYISVGAGVMAGFGNFFGNFLAIFGLNINWMLIALVFIIPIILLGTIDTKICNRIMLAFEGISIFLILILTVVILYKVGSTKGFSLMPFKTNGVSMSAIAGTSVFGFLSFIGFESASSLGEETKNPKKFIPIAIISAVFVTGLFYLLSSYAQVIGFGLDASSLKALTSSSSPLSDLAGKYMSKSFGTVLILAASLSFFSGILGTATSGARLLFTMSREGLMPKCLSKVHSKYNTPYVALILVIGIMVALILPLFKKSGIEVFGYYGTIGSLAILVSYILTSVGSIVYFTKKKIWGFFHCIIPILSIISLLFVLKASIYPIPKFPYNIFPYAVFGWIVLGFALRNIFTKNNNVEEEITNKELIIQNNSLKAE</sequence>
<proteinExistence type="predicted"/>
<accession>A0ABS6BYB7</accession>
<evidence type="ECO:0000256" key="4">
    <source>
        <dbReference type="ARBA" id="ARBA00023136"/>
    </source>
</evidence>
<evidence type="ECO:0000313" key="7">
    <source>
        <dbReference type="EMBL" id="MBU3161602.1"/>
    </source>
</evidence>
<keyword evidence="8" id="KW-1185">Reference proteome</keyword>
<feature type="transmembrane region" description="Helical" evidence="5">
    <location>
        <begin position="364"/>
        <end position="386"/>
    </location>
</feature>
<feature type="transmembrane region" description="Helical" evidence="5">
    <location>
        <begin position="227"/>
        <end position="245"/>
    </location>
</feature>
<feature type="transmembrane region" description="Helical" evidence="5">
    <location>
        <begin position="194"/>
        <end position="215"/>
    </location>
</feature>
<keyword evidence="4 5" id="KW-0472">Membrane</keyword>
<feature type="transmembrane region" description="Helical" evidence="5">
    <location>
        <begin position="332"/>
        <end position="352"/>
    </location>
</feature>
<feature type="transmembrane region" description="Helical" evidence="5">
    <location>
        <begin position="88"/>
        <end position="112"/>
    </location>
</feature>
<feature type="transmembrane region" description="Helical" evidence="5">
    <location>
        <begin position="393"/>
        <end position="415"/>
    </location>
</feature>
<dbReference type="PANTHER" id="PTHR42770">
    <property type="entry name" value="AMINO ACID TRANSPORTER-RELATED"/>
    <property type="match status" value="1"/>
</dbReference>
<dbReference type="PIRSF" id="PIRSF006060">
    <property type="entry name" value="AA_transporter"/>
    <property type="match status" value="1"/>
</dbReference>
<dbReference type="EMBL" id="JAHLDV010000077">
    <property type="protein sequence ID" value="MBU3161602.1"/>
    <property type="molecule type" value="Genomic_DNA"/>
</dbReference>
<feature type="transmembrane region" description="Helical" evidence="5">
    <location>
        <begin position="12"/>
        <end position="36"/>
    </location>
</feature>
<keyword evidence="3 5" id="KW-1133">Transmembrane helix</keyword>
<reference evidence="7 8" key="1">
    <citation type="submission" date="2021-06" db="EMBL/GenBank/DDBJ databases">
        <title>Clostridia strains as spoilage organisms.</title>
        <authorList>
            <person name="Wambui J."/>
            <person name="Stephan R."/>
            <person name="Stevens M.J.A."/>
        </authorList>
    </citation>
    <scope>NUCLEOTIDE SEQUENCE [LARGE SCALE GENOMIC DNA]</scope>
    <source>
        <strain evidence="7 8">DSM 14204</strain>
    </source>
</reference>
<keyword evidence="2 5" id="KW-0812">Transmembrane</keyword>
<feature type="transmembrane region" description="Helical" evidence="5">
    <location>
        <begin position="48"/>
        <end position="67"/>
    </location>
</feature>
<dbReference type="PANTHER" id="PTHR42770:SF11">
    <property type="entry name" value="INNER MEMBRANE TRANSPORT PROTEIN YBAT"/>
    <property type="match status" value="1"/>
</dbReference>
<feature type="transmembrane region" description="Helical" evidence="5">
    <location>
        <begin position="118"/>
        <end position="141"/>
    </location>
</feature>
<evidence type="ECO:0000256" key="1">
    <source>
        <dbReference type="ARBA" id="ARBA00004141"/>
    </source>
</evidence>
<gene>
    <name evidence="7" type="ORF">KPL37_18005</name>
</gene>
<feature type="transmembrane region" description="Helical" evidence="5">
    <location>
        <begin position="153"/>
        <end position="174"/>
    </location>
</feature>
<comment type="subcellular location">
    <subcellularLocation>
        <location evidence="1">Membrane</location>
        <topology evidence="1">Multi-pass membrane protein</topology>
    </subcellularLocation>
</comment>
<feature type="transmembrane region" description="Helical" evidence="5">
    <location>
        <begin position="421"/>
        <end position="440"/>
    </location>
</feature>
<evidence type="ECO:0000256" key="5">
    <source>
        <dbReference type="SAM" id="Phobius"/>
    </source>
</evidence>
<evidence type="ECO:0000256" key="2">
    <source>
        <dbReference type="ARBA" id="ARBA00022692"/>
    </source>
</evidence>
<evidence type="ECO:0000256" key="3">
    <source>
        <dbReference type="ARBA" id="ARBA00022989"/>
    </source>
</evidence>
<dbReference type="RefSeq" id="WP_216151468.1">
    <property type="nucleotide sequence ID" value="NZ_JAHLDV010000077.1"/>
</dbReference>
<dbReference type="InterPro" id="IPR050367">
    <property type="entry name" value="APC_superfamily"/>
</dbReference>
<organism evidence="7 8">
    <name type="scientific">Clostridium frigoris</name>
    <dbReference type="NCBI Taxonomy" id="205327"/>
    <lineage>
        <taxon>Bacteria</taxon>
        <taxon>Bacillati</taxon>
        <taxon>Bacillota</taxon>
        <taxon>Clostridia</taxon>
        <taxon>Eubacteriales</taxon>
        <taxon>Clostridiaceae</taxon>
        <taxon>Clostridium</taxon>
    </lineage>
</organism>